<gene>
    <name evidence="2" type="primary">LOC125316539</name>
</gene>
<dbReference type="PANTHER" id="PTHR15922:SF2">
    <property type="entry name" value="NBAS SUBUNIT OF NRZ TETHERING COMPLEX"/>
    <property type="match status" value="1"/>
</dbReference>
<evidence type="ECO:0000313" key="2">
    <source>
        <dbReference type="RefSeq" id="XP_048141087.1"/>
    </source>
</evidence>
<dbReference type="Proteomes" id="UP000827889">
    <property type="component" value="Chromosome 9"/>
</dbReference>
<dbReference type="RefSeq" id="XP_048141087.1">
    <property type="nucleotide sequence ID" value="XM_048285130.1"/>
</dbReference>
<accession>A0ABM3HWX1</accession>
<sequence>MADYSNDLQLPGHVRVYALGLMQSIIGRPIKSAFSEQQLNVIPWKGWDELHDIGERRVTSPSQGVSEYPDTSNGFTSTLVALRSSQIMAPICPSLEITPDDLLDIGTAVSCFSKLCGAADTDSYLKALVAVLAEWEGLFVVGKDGKNSAEVTDAGDDWENDDWNEGWESFQEVEPLNTENKGSSLSLHPLHVCWSEQIQRQVALSLFGDVLPFLDLSLSKPNGILLYEDNAWSMCEMVLGRDFLWAFKMMMLLPYGDLQLNCLDAFEEKLKQEGMTDRIGKDLDVLILVLYSGVISTIISRSLYDNSFSYICYLVGYFSRQCQETCSLRLAHEETSSSEDENVNL</sequence>
<proteinExistence type="predicted"/>
<reference evidence="2" key="1">
    <citation type="submission" date="2025-08" db="UniProtKB">
        <authorList>
            <consortium name="RefSeq"/>
        </authorList>
    </citation>
    <scope>IDENTIFICATION</scope>
    <source>
        <tissue evidence="2">Leaf</tissue>
    </source>
</reference>
<evidence type="ECO:0000313" key="1">
    <source>
        <dbReference type="Proteomes" id="UP000827889"/>
    </source>
</evidence>
<dbReference type="PANTHER" id="PTHR15922">
    <property type="entry name" value="NEUROBLASTOMA-AMPLIFIED SEQUENCE"/>
    <property type="match status" value="1"/>
</dbReference>
<organism evidence="1 2">
    <name type="scientific">Rhodamnia argentea</name>
    <dbReference type="NCBI Taxonomy" id="178133"/>
    <lineage>
        <taxon>Eukaryota</taxon>
        <taxon>Viridiplantae</taxon>
        <taxon>Streptophyta</taxon>
        <taxon>Embryophyta</taxon>
        <taxon>Tracheophyta</taxon>
        <taxon>Spermatophyta</taxon>
        <taxon>Magnoliopsida</taxon>
        <taxon>eudicotyledons</taxon>
        <taxon>Gunneridae</taxon>
        <taxon>Pentapetalae</taxon>
        <taxon>rosids</taxon>
        <taxon>malvids</taxon>
        <taxon>Myrtales</taxon>
        <taxon>Myrtaceae</taxon>
        <taxon>Myrtoideae</taxon>
        <taxon>Myrteae</taxon>
        <taxon>Australasian group</taxon>
        <taxon>Rhodamnia</taxon>
    </lineage>
</organism>
<protein>
    <submittedName>
        <fullName evidence="2">MAG2-interacting protein 2-like</fullName>
    </submittedName>
</protein>
<dbReference type="GeneID" id="125316539"/>
<name>A0ABM3HWX1_9MYRT</name>
<keyword evidence="1" id="KW-1185">Reference proteome</keyword>